<feature type="compositionally biased region" description="Basic and acidic residues" evidence="1">
    <location>
        <begin position="319"/>
        <end position="339"/>
    </location>
</feature>
<name>A0AAV5RT07_MAUHU</name>
<comment type="caution">
    <text evidence="2">The sequence shown here is derived from an EMBL/GenBank/DDBJ whole genome shotgun (WGS) entry which is preliminary data.</text>
</comment>
<proteinExistence type="predicted"/>
<protein>
    <submittedName>
        <fullName evidence="2">Rsc58 protein</fullName>
    </submittedName>
</protein>
<evidence type="ECO:0000313" key="2">
    <source>
        <dbReference type="EMBL" id="GMM53659.1"/>
    </source>
</evidence>
<reference evidence="2 3" key="1">
    <citation type="journal article" date="2023" name="Elife">
        <title>Identification of key yeast species and microbe-microbe interactions impacting larval growth of Drosophila in the wild.</title>
        <authorList>
            <person name="Mure A."/>
            <person name="Sugiura Y."/>
            <person name="Maeda R."/>
            <person name="Honda K."/>
            <person name="Sakurai N."/>
            <person name="Takahashi Y."/>
            <person name="Watada M."/>
            <person name="Katoh T."/>
            <person name="Gotoh A."/>
            <person name="Gotoh Y."/>
            <person name="Taniguchi I."/>
            <person name="Nakamura K."/>
            <person name="Hayashi T."/>
            <person name="Katayama T."/>
            <person name="Uemura T."/>
            <person name="Hattori Y."/>
        </authorList>
    </citation>
    <scope>NUCLEOTIDE SEQUENCE [LARGE SCALE GENOMIC DNA]</scope>
    <source>
        <strain evidence="2 3">KH-74</strain>
    </source>
</reference>
<feature type="compositionally biased region" description="Basic and acidic residues" evidence="1">
    <location>
        <begin position="357"/>
        <end position="366"/>
    </location>
</feature>
<dbReference type="Proteomes" id="UP001377567">
    <property type="component" value="Unassembled WGS sequence"/>
</dbReference>
<gene>
    <name evidence="2" type="ORF">DAKH74_002750</name>
</gene>
<evidence type="ECO:0000256" key="1">
    <source>
        <dbReference type="SAM" id="MobiDB-lite"/>
    </source>
</evidence>
<dbReference type="AlphaFoldDB" id="A0AAV5RT07"/>
<accession>A0AAV5RT07</accession>
<sequence>MSASELLQNIYIILKAASTKCYVMDEKFPAKFFEADPAKIYSSYLKFIEKRVGEDGVTIKDEDKLDVTTLSRKFENNAYKPEKNGFYKLYHDITLVSLMLIHYYAPGTRSYQMVDKFYRFATELLLRECYRLGIQITSLEKEIVEAIDDEEDNEKNELSTAISQDFIKISTYYKLPAVQTYHIKTKDQDLFSSIISRSVLDRRPQELPNSNFEINNIIPQTNLLEDAPKLGFIAANTSNIPDPTLPPTEMMSRFIHPNWYALPTTTWLRYGDFDSWAPSFNESSTVIDATTRGIMWLRKIGYSKMFNEKDEPSNVSGNDAKEVKPETDDQDEDKEKDTTLDSTSDETTSEKTVAAESTDKESPKEKPVIKLENIYKWQPGNYIKPDEIESFESGTQEKFITQVLKKLQSMRKQRVLNKVSKPTREETELYYKAKRLLREVVLSKEVSNIPMNHAKYMPVLQTNYNGSIPVVRSQPGRRRKHRK</sequence>
<evidence type="ECO:0000313" key="3">
    <source>
        <dbReference type="Proteomes" id="UP001377567"/>
    </source>
</evidence>
<organism evidence="2 3">
    <name type="scientific">Maudiozyma humilis</name>
    <name type="common">Sour dough yeast</name>
    <name type="synonym">Kazachstania humilis</name>
    <dbReference type="NCBI Taxonomy" id="51915"/>
    <lineage>
        <taxon>Eukaryota</taxon>
        <taxon>Fungi</taxon>
        <taxon>Dikarya</taxon>
        <taxon>Ascomycota</taxon>
        <taxon>Saccharomycotina</taxon>
        <taxon>Saccharomycetes</taxon>
        <taxon>Saccharomycetales</taxon>
        <taxon>Saccharomycetaceae</taxon>
        <taxon>Maudiozyma</taxon>
    </lineage>
</organism>
<dbReference type="EMBL" id="BTGD01000001">
    <property type="protein sequence ID" value="GMM53659.1"/>
    <property type="molecule type" value="Genomic_DNA"/>
</dbReference>
<feature type="region of interest" description="Disordered" evidence="1">
    <location>
        <begin position="307"/>
        <end position="366"/>
    </location>
</feature>
<keyword evidence="3" id="KW-1185">Reference proteome</keyword>
<feature type="compositionally biased region" description="Low complexity" evidence="1">
    <location>
        <begin position="340"/>
        <end position="352"/>
    </location>
</feature>